<proteinExistence type="predicted"/>
<dbReference type="EMBL" id="QTSX02000162">
    <property type="protein sequence ID" value="KAJ9088037.1"/>
    <property type="molecule type" value="Genomic_DNA"/>
</dbReference>
<evidence type="ECO:0000313" key="2">
    <source>
        <dbReference type="Proteomes" id="UP001165960"/>
    </source>
</evidence>
<protein>
    <submittedName>
        <fullName evidence="1">Uncharacterized protein</fullName>
    </submittedName>
</protein>
<evidence type="ECO:0000313" key="1">
    <source>
        <dbReference type="EMBL" id="KAJ9088037.1"/>
    </source>
</evidence>
<dbReference type="Proteomes" id="UP001165960">
    <property type="component" value="Unassembled WGS sequence"/>
</dbReference>
<reference evidence="1" key="1">
    <citation type="submission" date="2022-04" db="EMBL/GenBank/DDBJ databases">
        <title>Genome of the entomopathogenic fungus Entomophthora muscae.</title>
        <authorList>
            <person name="Elya C."/>
            <person name="Lovett B.R."/>
            <person name="Lee E."/>
            <person name="Macias A.M."/>
            <person name="Hajek A.E."/>
            <person name="De Bivort B.L."/>
            <person name="Kasson M.T."/>
            <person name="De Fine Licht H.H."/>
            <person name="Stajich J.E."/>
        </authorList>
    </citation>
    <scope>NUCLEOTIDE SEQUENCE</scope>
    <source>
        <strain evidence="1">Berkeley</strain>
    </source>
</reference>
<keyword evidence="2" id="KW-1185">Reference proteome</keyword>
<accession>A0ACC2UNU9</accession>
<sequence length="265" mass="29793">MGFEKSTVAATLQAHANCDSPPKKTPTGSCTSTEGDTTHPLMMVIMERDPQMPLVQVCLQLGLHNIFTNKRTVNFWMHRVVVAARILFNQFLGGPSLVDTEPFNSTIFNFVKGRAMMAHNVVIFLLYTKILASIQDFGEKRIQLDIYKGGPILYSFVGVLLAVSPLVFNHKSPILNTAYGYAYQTELKAMLKEWATQKKVYTIVLSAEMEQREWASKEIVAIGHTCWGNCGKFDSLVIDFLVLDTFSSTRELSATYVNLLEFLDY</sequence>
<organism evidence="1 2">
    <name type="scientific">Entomophthora muscae</name>
    <dbReference type="NCBI Taxonomy" id="34485"/>
    <lineage>
        <taxon>Eukaryota</taxon>
        <taxon>Fungi</taxon>
        <taxon>Fungi incertae sedis</taxon>
        <taxon>Zoopagomycota</taxon>
        <taxon>Entomophthoromycotina</taxon>
        <taxon>Entomophthoromycetes</taxon>
        <taxon>Entomophthorales</taxon>
        <taxon>Entomophthoraceae</taxon>
        <taxon>Entomophthora</taxon>
    </lineage>
</organism>
<comment type="caution">
    <text evidence="1">The sequence shown here is derived from an EMBL/GenBank/DDBJ whole genome shotgun (WGS) entry which is preliminary data.</text>
</comment>
<name>A0ACC2UNU9_9FUNG</name>
<gene>
    <name evidence="1" type="ORF">DSO57_1027046</name>
</gene>